<dbReference type="AlphaFoldDB" id="A0A1D1UPL5"/>
<proteinExistence type="predicted"/>
<protein>
    <submittedName>
        <fullName evidence="2">Uncharacterized protein</fullName>
    </submittedName>
</protein>
<accession>A0A1D1UPL5</accession>
<evidence type="ECO:0000313" key="3">
    <source>
        <dbReference type="Proteomes" id="UP000186922"/>
    </source>
</evidence>
<evidence type="ECO:0000256" key="1">
    <source>
        <dbReference type="SAM" id="MobiDB-lite"/>
    </source>
</evidence>
<organism evidence="2 3">
    <name type="scientific">Ramazzottius varieornatus</name>
    <name type="common">Water bear</name>
    <name type="synonym">Tardigrade</name>
    <dbReference type="NCBI Taxonomy" id="947166"/>
    <lineage>
        <taxon>Eukaryota</taxon>
        <taxon>Metazoa</taxon>
        <taxon>Ecdysozoa</taxon>
        <taxon>Tardigrada</taxon>
        <taxon>Eutardigrada</taxon>
        <taxon>Parachela</taxon>
        <taxon>Hypsibioidea</taxon>
        <taxon>Ramazzottiidae</taxon>
        <taxon>Ramazzottius</taxon>
    </lineage>
</organism>
<dbReference type="EMBL" id="BDGG01000001">
    <property type="protein sequence ID" value="GAU88303.1"/>
    <property type="molecule type" value="Genomic_DNA"/>
</dbReference>
<keyword evidence="3" id="KW-1185">Reference proteome</keyword>
<sequence>MWGTGGMLKQESTCRLRQCKALRHEEYRNLRVNAPDKEPGVIPEGAPKPSLEDATVKNFPSTPKSFSLGYSNWTVVDWKLSTVPRWYSSMRDEEQLRHADTIRQRIMPLKPRVFRNVMSVFLKR</sequence>
<feature type="region of interest" description="Disordered" evidence="1">
    <location>
        <begin position="34"/>
        <end position="56"/>
    </location>
</feature>
<comment type="caution">
    <text evidence="2">The sequence shown here is derived from an EMBL/GenBank/DDBJ whole genome shotgun (WGS) entry which is preliminary data.</text>
</comment>
<dbReference type="Proteomes" id="UP000186922">
    <property type="component" value="Unassembled WGS sequence"/>
</dbReference>
<evidence type="ECO:0000313" key="2">
    <source>
        <dbReference type="EMBL" id="GAU88303.1"/>
    </source>
</evidence>
<gene>
    <name evidence="2" type="primary">RvY_01029-1</name>
    <name evidence="2" type="synonym">RvY_01029.1</name>
    <name evidence="2" type="ORF">RvY_01029</name>
</gene>
<name>A0A1D1UPL5_RAMVA</name>
<reference evidence="2 3" key="1">
    <citation type="journal article" date="2016" name="Nat. Commun.">
        <title>Extremotolerant tardigrade genome and improved radiotolerance of human cultured cells by tardigrade-unique protein.</title>
        <authorList>
            <person name="Hashimoto T."/>
            <person name="Horikawa D.D."/>
            <person name="Saito Y."/>
            <person name="Kuwahara H."/>
            <person name="Kozuka-Hata H."/>
            <person name="Shin-I T."/>
            <person name="Minakuchi Y."/>
            <person name="Ohishi K."/>
            <person name="Motoyama A."/>
            <person name="Aizu T."/>
            <person name="Enomoto A."/>
            <person name="Kondo K."/>
            <person name="Tanaka S."/>
            <person name="Hara Y."/>
            <person name="Koshikawa S."/>
            <person name="Sagara H."/>
            <person name="Miura T."/>
            <person name="Yokobori S."/>
            <person name="Miyagawa K."/>
            <person name="Suzuki Y."/>
            <person name="Kubo T."/>
            <person name="Oyama M."/>
            <person name="Kohara Y."/>
            <person name="Fujiyama A."/>
            <person name="Arakawa K."/>
            <person name="Katayama T."/>
            <person name="Toyoda A."/>
            <person name="Kunieda T."/>
        </authorList>
    </citation>
    <scope>NUCLEOTIDE SEQUENCE [LARGE SCALE GENOMIC DNA]</scope>
    <source>
        <strain evidence="2 3">YOKOZUNA-1</strain>
    </source>
</reference>